<sequence length="30" mass="3204">MSRCSKGILAVNQSILDGGMAMKRSGDDFD</sequence>
<evidence type="ECO:0000313" key="2">
    <source>
        <dbReference type="Proteomes" id="UP000005463"/>
    </source>
</evidence>
<dbReference type="EMBL" id="ABLC01000006">
    <property type="protein sequence ID" value="EDT05913.1"/>
    <property type="molecule type" value="Genomic_DNA"/>
</dbReference>
<proteinExistence type="predicted"/>
<gene>
    <name evidence="1" type="ORF">BamIOP4010DRAFT_0650</name>
</gene>
<evidence type="ECO:0000313" key="1">
    <source>
        <dbReference type="EMBL" id="EDT05913.1"/>
    </source>
</evidence>
<dbReference type="AlphaFoldDB" id="B1F9E1"/>
<name>B1F9E1_9BURK</name>
<accession>B1F9E1</accession>
<dbReference type="Proteomes" id="UP000005463">
    <property type="component" value="Unassembled WGS sequence"/>
</dbReference>
<comment type="caution">
    <text evidence="1">The sequence shown here is derived from an EMBL/GenBank/DDBJ whole genome shotgun (WGS) entry which is preliminary data.</text>
</comment>
<protein>
    <submittedName>
        <fullName evidence="1">Uncharacterized protein</fullName>
    </submittedName>
</protein>
<organism evidence="1 2">
    <name type="scientific">Burkholderia ambifaria IOP40-10</name>
    <dbReference type="NCBI Taxonomy" id="396596"/>
    <lineage>
        <taxon>Bacteria</taxon>
        <taxon>Pseudomonadati</taxon>
        <taxon>Pseudomonadota</taxon>
        <taxon>Betaproteobacteria</taxon>
        <taxon>Burkholderiales</taxon>
        <taxon>Burkholderiaceae</taxon>
        <taxon>Burkholderia</taxon>
        <taxon>Burkholderia cepacia complex</taxon>
    </lineage>
</organism>
<reference evidence="1 2" key="1">
    <citation type="submission" date="2008-03" db="EMBL/GenBank/DDBJ databases">
        <title>Sequencing of the draft genome and assembly of Burkholderia ambifaria IOP40-10.</title>
        <authorList>
            <consortium name="US DOE Joint Genome Institute (JGI-PGF)"/>
            <person name="Copeland A."/>
            <person name="Lucas S."/>
            <person name="Lapidus A."/>
            <person name="Glavina del Rio T."/>
            <person name="Dalin E."/>
            <person name="Tice H."/>
            <person name="Bruce D."/>
            <person name="Goodwin L."/>
            <person name="Pitluck S."/>
            <person name="Larimer F."/>
            <person name="Land M.L."/>
            <person name="Hauser L."/>
            <person name="Tiedje J."/>
            <person name="Richardson P."/>
        </authorList>
    </citation>
    <scope>NUCLEOTIDE SEQUENCE [LARGE SCALE GENOMIC DNA]</scope>
    <source>
        <strain evidence="1 2">IOP40-10</strain>
    </source>
</reference>